<dbReference type="Gene3D" id="3.40.50.620">
    <property type="entry name" value="HUPs"/>
    <property type="match status" value="1"/>
</dbReference>
<evidence type="ECO:0000313" key="2">
    <source>
        <dbReference type="EMBL" id="KKG35397.1"/>
    </source>
</evidence>
<dbReference type="PATRIC" id="fig|2209.61.peg.3411"/>
<dbReference type="PANTHER" id="PTHR43196">
    <property type="entry name" value="SULFATE ADENYLYLTRANSFERASE SUBUNIT 2"/>
    <property type="match status" value="1"/>
</dbReference>
<dbReference type="Proteomes" id="UP000034399">
    <property type="component" value="Unassembled WGS sequence"/>
</dbReference>
<dbReference type="InterPro" id="IPR002500">
    <property type="entry name" value="PAPS_reduct_dom"/>
</dbReference>
<proteinExistence type="predicted"/>
<dbReference type="RefSeq" id="WP_048044090.1">
    <property type="nucleotide sequence ID" value="NZ_JJPA01000071.1"/>
</dbReference>
<dbReference type="PANTHER" id="PTHR43196:SF2">
    <property type="entry name" value="PHOSPHOADENOSINE PHOSPHOSULFATE REDUCTASE"/>
    <property type="match status" value="1"/>
</dbReference>
<dbReference type="EMBL" id="JJPA01000071">
    <property type="protein sequence ID" value="KKG35397.1"/>
    <property type="molecule type" value="Genomic_DNA"/>
</dbReference>
<comment type="caution">
    <text evidence="2">The sequence shown here is derived from an EMBL/GenBank/DDBJ whole genome shotgun (WGS) entry which is preliminary data.</text>
</comment>
<dbReference type="SUPFAM" id="SSF52402">
    <property type="entry name" value="Adenine nucleotide alpha hydrolases-like"/>
    <property type="match status" value="1"/>
</dbReference>
<reference evidence="2 3" key="1">
    <citation type="journal article" date="2015" name="ISME J.">
        <title>Genomic and phenotypic differentiation among Methanosarcina mazei populations from Columbia River sediment.</title>
        <authorList>
            <person name="Youngblut N.D."/>
            <person name="Wirth J.S."/>
            <person name="Henriksen J.R."/>
            <person name="Smith M."/>
            <person name="Simon H."/>
            <person name="Metcalf W.W."/>
            <person name="Whitaker R.J."/>
        </authorList>
    </citation>
    <scope>NUCLEOTIDE SEQUENCE [LARGE SCALE GENOMIC DNA]</scope>
    <source>
        <strain evidence="2 3">3.F.A.1A.1</strain>
    </source>
</reference>
<dbReference type="AlphaFoldDB" id="A0A0F8E3Y3"/>
<feature type="domain" description="Phosphoadenosine phosphosulphate reductase" evidence="1">
    <location>
        <begin position="45"/>
        <end position="222"/>
    </location>
</feature>
<dbReference type="Pfam" id="PF01507">
    <property type="entry name" value="PAPS_reduct"/>
    <property type="match status" value="1"/>
</dbReference>
<accession>A0A0F8E3Y3</accession>
<dbReference type="InterPro" id="IPR014729">
    <property type="entry name" value="Rossmann-like_a/b/a_fold"/>
</dbReference>
<evidence type="ECO:0000313" key="3">
    <source>
        <dbReference type="Proteomes" id="UP000034399"/>
    </source>
</evidence>
<dbReference type="InterPro" id="IPR050128">
    <property type="entry name" value="Sulfate_adenylyltrnsfr_sub2"/>
</dbReference>
<gene>
    <name evidence="2" type="ORF">DU52_15860</name>
</gene>
<dbReference type="GO" id="GO:0003824">
    <property type="term" value="F:catalytic activity"/>
    <property type="evidence" value="ECO:0007669"/>
    <property type="project" value="InterPro"/>
</dbReference>
<sequence>MSCITLAEADDRLSKLKSSGIINYLKKVESANEIIKNALNNSQNPIIAFSGGKDSLVVLDLVRKQNPKITAVYCNTGIEYPETVKYVRTIENVVELHPITSYKYFIDCKENGLPGSKATGKVHGNKCCIELKEKPATKYYKDNSTDLVFTGLTSDESRNRMMFFKRMGPYYLYKKDNYYKAHPIHDWSENDVWEYIRRNNLSYNPIYDIPGIKRCGCRFCTAYLSWKDVTAAYNPHDTEVLFGYTGQASLRGFV</sequence>
<organism evidence="2 3">
    <name type="scientific">Methanosarcina mazei</name>
    <name type="common">Methanosarcina frisia</name>
    <dbReference type="NCBI Taxonomy" id="2209"/>
    <lineage>
        <taxon>Archaea</taxon>
        <taxon>Methanobacteriati</taxon>
        <taxon>Methanobacteriota</taxon>
        <taxon>Stenosarchaea group</taxon>
        <taxon>Methanomicrobia</taxon>
        <taxon>Methanosarcinales</taxon>
        <taxon>Methanosarcinaceae</taxon>
        <taxon>Methanosarcina</taxon>
    </lineage>
</organism>
<name>A0A0F8E3Y3_METMZ</name>
<evidence type="ECO:0000259" key="1">
    <source>
        <dbReference type="Pfam" id="PF01507"/>
    </source>
</evidence>
<protein>
    <recommendedName>
        <fullName evidence="1">Phosphoadenosine phosphosulphate reductase domain-containing protein</fullName>
    </recommendedName>
</protein>